<feature type="transmembrane region" description="Helical" evidence="1">
    <location>
        <begin position="36"/>
        <end position="59"/>
    </location>
</feature>
<proteinExistence type="predicted"/>
<keyword evidence="1" id="KW-1133">Transmembrane helix</keyword>
<dbReference type="EMBL" id="JBBMFJ010000044">
    <property type="protein sequence ID" value="MEQ2564441.1"/>
    <property type="molecule type" value="Genomic_DNA"/>
</dbReference>
<dbReference type="PANTHER" id="PTHR33121">
    <property type="entry name" value="CYCLIC DI-GMP PHOSPHODIESTERASE PDEF"/>
    <property type="match status" value="1"/>
</dbReference>
<dbReference type="SUPFAM" id="SSF55073">
    <property type="entry name" value="Nucleotide cyclase"/>
    <property type="match status" value="1"/>
</dbReference>
<dbReference type="SMART" id="SM00052">
    <property type="entry name" value="EAL"/>
    <property type="match status" value="1"/>
</dbReference>
<dbReference type="InterPro" id="IPR029787">
    <property type="entry name" value="Nucleotide_cyclase"/>
</dbReference>
<feature type="transmembrane region" description="Helical" evidence="1">
    <location>
        <begin position="6"/>
        <end position="24"/>
    </location>
</feature>
<gene>
    <name evidence="3" type="ORF">WMO41_14935</name>
</gene>
<dbReference type="GO" id="GO:0071111">
    <property type="term" value="F:cyclic-guanylate-specific phosphodiesterase activity"/>
    <property type="evidence" value="ECO:0007669"/>
    <property type="project" value="UniProtKB-EC"/>
</dbReference>
<sequence>MMMYNADFLIAAVVILLLVLRNFLDQKRAEDLNSRVFLFFAVIGILDVIAELVSNYYITSGDGDFGLAAVVTTTIFYLFQALLPYTLLCYIMTLHDNKLISVKKMLLAGIATILLASIVLTNPFTEKLFYFDVSAGYVEGPWYRLMYYSALFHLAVILILVISWRKEFGPQKIKVILDILILCGCGVVIQLLHSPLLMTGFGMSLGILTLFLTINNPNANRDSLTGVYNHLYLTRRSDELIAAGKSFHIITIYLYQLKHINKVAGVEGGDYILQLTAKKLEELCGNRVFRITGKRFLVLTMSLPEYEYYITQIKKMFETDMQLDADSSKPATPVVLSGIVHGQKLGTSGLMLEYAEYLESLSMQNGMIEVIQDDQQTMDGFLYNKKVEQYLHTAIAQDLFEVYYQPVYSTAKNDFVTLEALSRLHHPELGWIAPDVFIQIAEKNHMIEQITDLQFKRICMFINEHRDLMKKLFNIKVNLSSLDLMRSDCSSHFIRMMDDMDIHHDWIQFEITETVATEYNAGLGMVIDGFMAAGVRLCLDDFGSGYANLNTVMRLPFSAIKIDRTLLFDICNDKKRAMFYQSIVETFRRMGYSIVSEGVETEEEMSLLRRWGVDMIQGYYFSRPLPVDELLKLLNM</sequence>
<evidence type="ECO:0000313" key="3">
    <source>
        <dbReference type="EMBL" id="MEQ2564441.1"/>
    </source>
</evidence>
<dbReference type="Gene3D" id="3.20.20.450">
    <property type="entry name" value="EAL domain"/>
    <property type="match status" value="1"/>
</dbReference>
<dbReference type="PANTHER" id="PTHR33121:SF79">
    <property type="entry name" value="CYCLIC DI-GMP PHOSPHODIESTERASE PDED-RELATED"/>
    <property type="match status" value="1"/>
</dbReference>
<protein>
    <submittedName>
        <fullName evidence="3">GGDEF domain-containing phosphodiesterase</fullName>
        <ecNumber evidence="3">3.1.4.52</ecNumber>
    </submittedName>
</protein>
<keyword evidence="3" id="KW-0378">Hydrolase</keyword>
<dbReference type="InterPro" id="IPR050706">
    <property type="entry name" value="Cyclic-di-GMP_PDE-like"/>
</dbReference>
<dbReference type="SMART" id="SM00267">
    <property type="entry name" value="GGDEF"/>
    <property type="match status" value="1"/>
</dbReference>
<reference evidence="3 4" key="1">
    <citation type="submission" date="2024-03" db="EMBL/GenBank/DDBJ databases">
        <title>Human intestinal bacterial collection.</title>
        <authorList>
            <person name="Pauvert C."/>
            <person name="Hitch T.C.A."/>
            <person name="Clavel T."/>
        </authorList>
    </citation>
    <scope>NUCLEOTIDE SEQUENCE [LARGE SCALE GENOMIC DNA]</scope>
    <source>
        <strain evidence="3 4">CLA-AP-H27</strain>
    </source>
</reference>
<organism evidence="3 4">
    <name type="scientific">Ventrimonas faecis</name>
    <dbReference type="NCBI Taxonomy" id="3133170"/>
    <lineage>
        <taxon>Bacteria</taxon>
        <taxon>Bacillati</taxon>
        <taxon>Bacillota</taxon>
        <taxon>Clostridia</taxon>
        <taxon>Lachnospirales</taxon>
        <taxon>Lachnospiraceae</taxon>
        <taxon>Ventrimonas</taxon>
    </lineage>
</organism>
<dbReference type="InterPro" id="IPR035919">
    <property type="entry name" value="EAL_sf"/>
</dbReference>
<keyword evidence="1" id="KW-0472">Membrane</keyword>
<keyword evidence="4" id="KW-1185">Reference proteome</keyword>
<dbReference type="EC" id="3.1.4.52" evidence="3"/>
<evidence type="ECO:0000259" key="2">
    <source>
        <dbReference type="PROSITE" id="PS50883"/>
    </source>
</evidence>
<dbReference type="InterPro" id="IPR043128">
    <property type="entry name" value="Rev_trsase/Diguanyl_cyclase"/>
</dbReference>
<feature type="transmembrane region" description="Helical" evidence="1">
    <location>
        <begin position="65"/>
        <end position="93"/>
    </location>
</feature>
<dbReference type="RefSeq" id="WP_349230434.1">
    <property type="nucleotide sequence ID" value="NZ_JBBMFJ010000044.1"/>
</dbReference>
<evidence type="ECO:0000256" key="1">
    <source>
        <dbReference type="SAM" id="Phobius"/>
    </source>
</evidence>
<name>A0ABV1HQ28_9FIRM</name>
<evidence type="ECO:0000313" key="4">
    <source>
        <dbReference type="Proteomes" id="UP001437460"/>
    </source>
</evidence>
<dbReference type="Pfam" id="PF00563">
    <property type="entry name" value="EAL"/>
    <property type="match status" value="1"/>
</dbReference>
<dbReference type="PROSITE" id="PS50883">
    <property type="entry name" value="EAL"/>
    <property type="match status" value="1"/>
</dbReference>
<accession>A0ABV1HQ28</accession>
<comment type="caution">
    <text evidence="3">The sequence shown here is derived from an EMBL/GenBank/DDBJ whole genome shotgun (WGS) entry which is preliminary data.</text>
</comment>
<dbReference type="InterPro" id="IPR001633">
    <property type="entry name" value="EAL_dom"/>
</dbReference>
<dbReference type="Pfam" id="PF00990">
    <property type="entry name" value="GGDEF"/>
    <property type="match status" value="1"/>
</dbReference>
<dbReference type="Proteomes" id="UP001437460">
    <property type="component" value="Unassembled WGS sequence"/>
</dbReference>
<dbReference type="SUPFAM" id="SSF141868">
    <property type="entry name" value="EAL domain-like"/>
    <property type="match status" value="1"/>
</dbReference>
<feature type="transmembrane region" description="Helical" evidence="1">
    <location>
        <begin position="175"/>
        <end position="192"/>
    </location>
</feature>
<feature type="domain" description="EAL" evidence="2">
    <location>
        <begin position="384"/>
        <end position="636"/>
    </location>
</feature>
<keyword evidence="1" id="KW-0812">Transmembrane</keyword>
<dbReference type="Gene3D" id="3.30.70.270">
    <property type="match status" value="1"/>
</dbReference>
<feature type="transmembrane region" description="Helical" evidence="1">
    <location>
        <begin position="105"/>
        <end position="125"/>
    </location>
</feature>
<feature type="transmembrane region" description="Helical" evidence="1">
    <location>
        <begin position="145"/>
        <end position="163"/>
    </location>
</feature>
<dbReference type="CDD" id="cd01948">
    <property type="entry name" value="EAL"/>
    <property type="match status" value="1"/>
</dbReference>
<dbReference type="InterPro" id="IPR000160">
    <property type="entry name" value="GGDEF_dom"/>
</dbReference>